<dbReference type="EMBL" id="BAAATZ010000032">
    <property type="protein sequence ID" value="GAA2736061.1"/>
    <property type="molecule type" value="Genomic_DNA"/>
</dbReference>
<reference evidence="2 3" key="1">
    <citation type="journal article" date="2019" name="Int. J. Syst. Evol. Microbiol.">
        <title>The Global Catalogue of Microorganisms (GCM) 10K type strain sequencing project: providing services to taxonomists for standard genome sequencing and annotation.</title>
        <authorList>
            <consortium name="The Broad Institute Genomics Platform"/>
            <consortium name="The Broad Institute Genome Sequencing Center for Infectious Disease"/>
            <person name="Wu L."/>
            <person name="Ma J."/>
        </authorList>
    </citation>
    <scope>NUCLEOTIDE SEQUENCE [LARGE SCALE GENOMIC DNA]</scope>
    <source>
        <strain evidence="2 3">JCM 8201</strain>
    </source>
</reference>
<sequence length="81" mass="8368">MRGSSSGLLTRTITAIAGLVLVGIVIKLVGSILTPLLPPVFLAALTDSWAYLYALVSPAIGPLGAATILALLIWILVSGRR</sequence>
<dbReference type="Proteomes" id="UP001501842">
    <property type="component" value="Unassembled WGS sequence"/>
</dbReference>
<protein>
    <submittedName>
        <fullName evidence="2">Uncharacterized protein</fullName>
    </submittedName>
</protein>
<feature type="transmembrane region" description="Helical" evidence="1">
    <location>
        <begin position="12"/>
        <end position="37"/>
    </location>
</feature>
<accession>A0ABN3UP85</accession>
<dbReference type="RefSeq" id="WP_344455878.1">
    <property type="nucleotide sequence ID" value="NZ_BAAATZ010000032.1"/>
</dbReference>
<gene>
    <name evidence="2" type="ORF">GCM10010439_62250</name>
</gene>
<evidence type="ECO:0000313" key="2">
    <source>
        <dbReference type="EMBL" id="GAA2736061.1"/>
    </source>
</evidence>
<keyword evidence="1" id="KW-1133">Transmembrane helix</keyword>
<name>A0ABN3UP85_9ACTN</name>
<organism evidence="2 3">
    <name type="scientific">Actinocorallia aurantiaca</name>
    <dbReference type="NCBI Taxonomy" id="46204"/>
    <lineage>
        <taxon>Bacteria</taxon>
        <taxon>Bacillati</taxon>
        <taxon>Actinomycetota</taxon>
        <taxon>Actinomycetes</taxon>
        <taxon>Streptosporangiales</taxon>
        <taxon>Thermomonosporaceae</taxon>
        <taxon>Actinocorallia</taxon>
    </lineage>
</organism>
<feature type="transmembrane region" description="Helical" evidence="1">
    <location>
        <begin position="49"/>
        <end position="77"/>
    </location>
</feature>
<keyword evidence="3" id="KW-1185">Reference proteome</keyword>
<evidence type="ECO:0000256" key="1">
    <source>
        <dbReference type="SAM" id="Phobius"/>
    </source>
</evidence>
<keyword evidence="1" id="KW-0472">Membrane</keyword>
<comment type="caution">
    <text evidence="2">The sequence shown here is derived from an EMBL/GenBank/DDBJ whole genome shotgun (WGS) entry which is preliminary data.</text>
</comment>
<proteinExistence type="predicted"/>
<evidence type="ECO:0000313" key="3">
    <source>
        <dbReference type="Proteomes" id="UP001501842"/>
    </source>
</evidence>
<keyword evidence="1" id="KW-0812">Transmembrane</keyword>